<reference evidence="2 3" key="1">
    <citation type="journal article" date="2004" name="Science">
        <title>The genome of the diatom Thalassiosira pseudonana: ecology, evolution, and metabolism.</title>
        <authorList>
            <person name="Armbrust E.V."/>
            <person name="Berges J.A."/>
            <person name="Bowler C."/>
            <person name="Green B.R."/>
            <person name="Martinez D."/>
            <person name="Putnam N.H."/>
            <person name="Zhou S."/>
            <person name="Allen A.E."/>
            <person name="Apt K.E."/>
            <person name="Bechner M."/>
            <person name="Brzezinski M.A."/>
            <person name="Chaal B.K."/>
            <person name="Chiovitti A."/>
            <person name="Davis A.K."/>
            <person name="Demarest M.S."/>
            <person name="Detter J.C."/>
            <person name="Glavina T."/>
            <person name="Goodstein D."/>
            <person name="Hadi M.Z."/>
            <person name="Hellsten U."/>
            <person name="Hildebrand M."/>
            <person name="Jenkins B.D."/>
            <person name="Jurka J."/>
            <person name="Kapitonov V.V."/>
            <person name="Kroger N."/>
            <person name="Lau W.W."/>
            <person name="Lane T.W."/>
            <person name="Larimer F.W."/>
            <person name="Lippmeier J.C."/>
            <person name="Lucas S."/>
            <person name="Medina M."/>
            <person name="Montsant A."/>
            <person name="Obornik M."/>
            <person name="Parker M.S."/>
            <person name="Palenik B."/>
            <person name="Pazour G.J."/>
            <person name="Richardson P.M."/>
            <person name="Rynearson T.A."/>
            <person name="Saito M.A."/>
            <person name="Schwartz D.C."/>
            <person name="Thamatrakoln K."/>
            <person name="Valentin K."/>
            <person name="Vardi A."/>
            <person name="Wilkerson F.P."/>
            <person name="Rokhsar D.S."/>
        </authorList>
    </citation>
    <scope>NUCLEOTIDE SEQUENCE [LARGE SCALE GENOMIC DNA]</scope>
    <source>
        <strain evidence="2 3">CCMP1335</strain>
    </source>
</reference>
<reference evidence="2 3" key="2">
    <citation type="journal article" date="2008" name="Nature">
        <title>The Phaeodactylum genome reveals the evolutionary history of diatom genomes.</title>
        <authorList>
            <person name="Bowler C."/>
            <person name="Allen A.E."/>
            <person name="Badger J.H."/>
            <person name="Grimwood J."/>
            <person name="Jabbari K."/>
            <person name="Kuo A."/>
            <person name="Maheswari U."/>
            <person name="Martens C."/>
            <person name="Maumus F."/>
            <person name="Otillar R.P."/>
            <person name="Rayko E."/>
            <person name="Salamov A."/>
            <person name="Vandepoele K."/>
            <person name="Beszteri B."/>
            <person name="Gruber A."/>
            <person name="Heijde M."/>
            <person name="Katinka M."/>
            <person name="Mock T."/>
            <person name="Valentin K."/>
            <person name="Verret F."/>
            <person name="Berges J.A."/>
            <person name="Brownlee C."/>
            <person name="Cadoret J.P."/>
            <person name="Chiovitti A."/>
            <person name="Choi C.J."/>
            <person name="Coesel S."/>
            <person name="De Martino A."/>
            <person name="Detter J.C."/>
            <person name="Durkin C."/>
            <person name="Falciatore A."/>
            <person name="Fournet J."/>
            <person name="Haruta M."/>
            <person name="Huysman M.J."/>
            <person name="Jenkins B.D."/>
            <person name="Jiroutova K."/>
            <person name="Jorgensen R.E."/>
            <person name="Joubert Y."/>
            <person name="Kaplan A."/>
            <person name="Kroger N."/>
            <person name="Kroth P.G."/>
            <person name="La Roche J."/>
            <person name="Lindquist E."/>
            <person name="Lommer M."/>
            <person name="Martin-Jezequel V."/>
            <person name="Lopez P.J."/>
            <person name="Lucas S."/>
            <person name="Mangogna M."/>
            <person name="McGinnis K."/>
            <person name="Medlin L.K."/>
            <person name="Montsant A."/>
            <person name="Oudot-Le Secq M.P."/>
            <person name="Napoli C."/>
            <person name="Obornik M."/>
            <person name="Parker M.S."/>
            <person name="Petit J.L."/>
            <person name="Porcel B.M."/>
            <person name="Poulsen N."/>
            <person name="Robison M."/>
            <person name="Rychlewski L."/>
            <person name="Rynearson T.A."/>
            <person name="Schmutz J."/>
            <person name="Shapiro H."/>
            <person name="Siaut M."/>
            <person name="Stanley M."/>
            <person name="Sussman M.R."/>
            <person name="Taylor A.R."/>
            <person name="Vardi A."/>
            <person name="von Dassow P."/>
            <person name="Vyverman W."/>
            <person name="Willis A."/>
            <person name="Wyrwicz L.S."/>
            <person name="Rokhsar D.S."/>
            <person name="Weissenbach J."/>
            <person name="Armbrust E.V."/>
            <person name="Green B.R."/>
            <person name="Van de Peer Y."/>
            <person name="Grigoriev I.V."/>
        </authorList>
    </citation>
    <scope>NUCLEOTIDE SEQUENCE [LARGE SCALE GENOMIC DNA]</scope>
    <source>
        <strain evidence="2 3">CCMP1335</strain>
    </source>
</reference>
<keyword evidence="1" id="KW-0812">Transmembrane</keyword>
<protein>
    <submittedName>
        <fullName evidence="2">Uncharacterized protein</fullName>
    </submittedName>
</protein>
<keyword evidence="1" id="KW-1133">Transmembrane helix</keyword>
<keyword evidence="1" id="KW-0472">Membrane</keyword>
<dbReference type="HOGENOM" id="CLU_556117_0_0_1"/>
<keyword evidence="3" id="KW-1185">Reference proteome</keyword>
<dbReference type="PaxDb" id="35128-Thaps2004"/>
<organism evidence="2 3">
    <name type="scientific">Thalassiosira pseudonana</name>
    <name type="common">Marine diatom</name>
    <name type="synonym">Cyclotella nana</name>
    <dbReference type="NCBI Taxonomy" id="35128"/>
    <lineage>
        <taxon>Eukaryota</taxon>
        <taxon>Sar</taxon>
        <taxon>Stramenopiles</taxon>
        <taxon>Ochrophyta</taxon>
        <taxon>Bacillariophyta</taxon>
        <taxon>Coscinodiscophyceae</taxon>
        <taxon>Thalassiosirophycidae</taxon>
        <taxon>Thalassiosirales</taxon>
        <taxon>Thalassiosiraceae</taxon>
        <taxon>Thalassiosira</taxon>
    </lineage>
</organism>
<dbReference type="eggNOG" id="ENOG502QY41">
    <property type="taxonomic scope" value="Eukaryota"/>
</dbReference>
<dbReference type="GeneID" id="7445256"/>
<proteinExistence type="predicted"/>
<dbReference type="Proteomes" id="UP000001449">
    <property type="component" value="Chromosome 1"/>
</dbReference>
<dbReference type="AlphaFoldDB" id="B8BSJ4"/>
<evidence type="ECO:0000256" key="1">
    <source>
        <dbReference type="SAM" id="Phobius"/>
    </source>
</evidence>
<evidence type="ECO:0000313" key="3">
    <source>
        <dbReference type="Proteomes" id="UP000001449"/>
    </source>
</evidence>
<gene>
    <name evidence="2" type="ORF">THAPSDRAFT_2004</name>
</gene>
<feature type="transmembrane region" description="Helical" evidence="1">
    <location>
        <begin position="92"/>
        <end position="113"/>
    </location>
</feature>
<dbReference type="InParanoid" id="B8BSJ4"/>
<dbReference type="EMBL" id="CM000638">
    <property type="protein sequence ID" value="EED96137.1"/>
    <property type="molecule type" value="Genomic_DNA"/>
</dbReference>
<sequence length="491" mass="56073">MLVTEESAVGCYVGLTWSKNRHSLAPSHLTRADKVALIYDPSPAADDALEANASNDEDEEVDHQLPTTSSEIDEKRGSVVHLIRRHQRRGRILFAVAVCVLLFSCMSYCSLLKTTIASLLPQSSQLASYQNGIDLVSLTVSHDFFILFDQSAITSWLMHIQNIRSITFIGPPADYSLFAKNMKLYYPHLNFVSNNVPLDSLPKLPIRWVNETYWKEKYQSRYDCPYASACQQLIKLHSFELRTHLGLHDLSDNILILDSDTVWSRKVAFVENGRVTYFEVYNGTDVECNGMDPIQFTETITIGEDTSAEALFNSLLSQNLSVEEIRLTMEKAARSQKKKRTVTPYKACRRSEHPEASGARHIAHHMLFQYDVITHLHKTINKAWKTSSVWEASRKCYQHYSCKSRIAEYELYYSFLNEHYPERIHLETLKNTVNFMSGSAICDADEMHCCEEKGVLLKACHDHRVTQWKTNRTDFGDMCCERGIVAGLDLS</sequence>
<dbReference type="KEGG" id="tps:THAPSDRAFT_2004"/>
<evidence type="ECO:0000313" key="2">
    <source>
        <dbReference type="EMBL" id="EED96137.1"/>
    </source>
</evidence>
<dbReference type="RefSeq" id="XP_002286496.1">
    <property type="nucleotide sequence ID" value="XM_002286460.1"/>
</dbReference>
<name>B8BSJ4_THAPS</name>
<dbReference type="OMA" id="WARDATF"/>
<accession>B8BSJ4</accession>